<dbReference type="SUPFAM" id="SSF158682">
    <property type="entry name" value="TerB-like"/>
    <property type="match status" value="1"/>
</dbReference>
<protein>
    <submittedName>
        <fullName evidence="2">DnaJ-like membrane chaperone protein (N-terminal terB-like domain)</fullName>
    </submittedName>
</protein>
<dbReference type="AlphaFoldDB" id="A0A076F9U9"/>
<dbReference type="SMART" id="SM00271">
    <property type="entry name" value="DnaJ"/>
    <property type="match status" value="1"/>
</dbReference>
<dbReference type="eggNOG" id="COG1076">
    <property type="taxonomic scope" value="Bacteria"/>
</dbReference>
<dbReference type="PROSITE" id="PS50076">
    <property type="entry name" value="DNAJ_2"/>
    <property type="match status" value="1"/>
</dbReference>
<dbReference type="InterPro" id="IPR007791">
    <property type="entry name" value="DjlA_N"/>
</dbReference>
<dbReference type="InterPro" id="IPR029024">
    <property type="entry name" value="TerB-like"/>
</dbReference>
<organism evidence="2 3">
    <name type="scientific">Campylobacter iguaniorum</name>
    <dbReference type="NCBI Taxonomy" id="1244531"/>
    <lineage>
        <taxon>Bacteria</taxon>
        <taxon>Pseudomonadati</taxon>
        <taxon>Campylobacterota</taxon>
        <taxon>Epsilonproteobacteria</taxon>
        <taxon>Campylobacterales</taxon>
        <taxon>Campylobacteraceae</taxon>
        <taxon>Campylobacter</taxon>
    </lineage>
</organism>
<feature type="domain" description="J" evidence="1">
    <location>
        <begin position="176"/>
        <end position="240"/>
    </location>
</feature>
<gene>
    <name evidence="2" type="ORF">CIG1485E_0608</name>
</gene>
<keyword evidence="3" id="KW-1185">Reference proteome</keyword>
<reference evidence="3" key="1">
    <citation type="journal article" date="2014" name="Genome Announc.">
        <title>Complete Genome Sequence of Campylobacter iguaniorum Strain 1485ET, Isolated from a Bearded Dragon (Pogona vitticeps).</title>
        <authorList>
            <person name="Gilbert M.J."/>
            <person name="Miller W.G."/>
            <person name="Yee E."/>
            <person name="Kik M."/>
            <person name="Wagenaar J.A."/>
            <person name="Duim B."/>
        </authorList>
    </citation>
    <scope>NUCLEOTIDE SEQUENCE [LARGE SCALE GENOMIC DNA]</scope>
    <source>
        <strain evidence="3">1485E</strain>
    </source>
</reference>
<evidence type="ECO:0000313" key="2">
    <source>
        <dbReference type="EMBL" id="AII14468.1"/>
    </source>
</evidence>
<dbReference type="CDD" id="cd07316">
    <property type="entry name" value="terB_like_DjlA"/>
    <property type="match status" value="1"/>
</dbReference>
<dbReference type="RefSeq" id="WP_038453593.1">
    <property type="nucleotide sequence ID" value="NZ_CP009043.1"/>
</dbReference>
<proteinExistence type="predicted"/>
<dbReference type="Gene3D" id="1.10.3680.10">
    <property type="entry name" value="TerB-like"/>
    <property type="match status" value="1"/>
</dbReference>
<dbReference type="SUPFAM" id="SSF46565">
    <property type="entry name" value="Chaperone J-domain"/>
    <property type="match status" value="1"/>
</dbReference>
<dbReference type="KEGG" id="caj:CIG1485E_0608"/>
<dbReference type="InterPro" id="IPR050817">
    <property type="entry name" value="DjlA_DnaK_co-chaperone"/>
</dbReference>
<evidence type="ECO:0000313" key="3">
    <source>
        <dbReference type="Proteomes" id="UP000028486"/>
    </source>
</evidence>
<accession>A0A076F9U9</accession>
<dbReference type="Proteomes" id="UP000028486">
    <property type="component" value="Chromosome"/>
</dbReference>
<dbReference type="Gene3D" id="1.10.287.110">
    <property type="entry name" value="DnaJ domain"/>
    <property type="match status" value="1"/>
</dbReference>
<dbReference type="Pfam" id="PF05099">
    <property type="entry name" value="TerB"/>
    <property type="match status" value="1"/>
</dbReference>
<dbReference type="InterPro" id="IPR036869">
    <property type="entry name" value="J_dom_sf"/>
</dbReference>
<dbReference type="CDD" id="cd06257">
    <property type="entry name" value="DnaJ"/>
    <property type="match status" value="1"/>
</dbReference>
<dbReference type="Pfam" id="PF00226">
    <property type="entry name" value="DnaJ"/>
    <property type="match status" value="1"/>
</dbReference>
<evidence type="ECO:0000259" key="1">
    <source>
        <dbReference type="PROSITE" id="PS50076"/>
    </source>
</evidence>
<dbReference type="HOGENOM" id="CLU_066221_3_0_7"/>
<name>A0A076F9U9_9BACT</name>
<dbReference type="PRINTS" id="PR00625">
    <property type="entry name" value="JDOMAIN"/>
</dbReference>
<dbReference type="InterPro" id="IPR001623">
    <property type="entry name" value="DnaJ_domain"/>
</dbReference>
<dbReference type="OrthoDB" id="9779889at2"/>
<dbReference type="STRING" id="1244531.CIG2463D_0608"/>
<sequence length="240" mass="26967">MNVFLILIAAIVIFYALSKGYLKNPALQGASKFDLNDAKYIIKLLAKIAKSDGNVSKEEAYYISIVLDDICLKLGNSAIRQELKDTFNTAKQSKESAFGIALEYKTLKNLDTRSSVNLIIFLLNLAYADGEFSSAERDILNEICDGLGVDKYTKEGLFAEFDKEFKVKFQTQISKDPYEILGLSKDASFEEIKKQYRKLARDNHPDFLAGSGADEKLISEATKKLQEINEAYEILKKEKA</sequence>
<dbReference type="PANTHER" id="PTHR24074">
    <property type="entry name" value="CO-CHAPERONE PROTEIN DJLA"/>
    <property type="match status" value="1"/>
</dbReference>
<dbReference type="EMBL" id="CP009043">
    <property type="protein sequence ID" value="AII14468.1"/>
    <property type="molecule type" value="Genomic_DNA"/>
</dbReference>